<evidence type="ECO:0000256" key="2">
    <source>
        <dbReference type="ARBA" id="ARBA00011901"/>
    </source>
</evidence>
<protein>
    <recommendedName>
        <fullName evidence="2">N-acetylmuramoyl-L-alanine amidase</fullName>
        <ecNumber evidence="2">3.5.1.28</ecNumber>
    </recommendedName>
</protein>
<dbReference type="InterPro" id="IPR051206">
    <property type="entry name" value="NAMLAA_amidase_2"/>
</dbReference>
<dbReference type="Proteomes" id="UP000198951">
    <property type="component" value="Unassembled WGS sequence"/>
</dbReference>
<evidence type="ECO:0000256" key="4">
    <source>
        <dbReference type="ARBA" id="ARBA00023316"/>
    </source>
</evidence>
<evidence type="ECO:0000259" key="5">
    <source>
        <dbReference type="SMART" id="SM00644"/>
    </source>
</evidence>
<dbReference type="RefSeq" id="WP_091084757.1">
    <property type="nucleotide sequence ID" value="NZ_FNRD01000001.1"/>
</dbReference>
<name>A0A1H3Y1T4_9FLAO</name>
<dbReference type="InterPro" id="IPR036505">
    <property type="entry name" value="Amidase/PGRP_sf"/>
</dbReference>
<dbReference type="EC" id="3.5.1.28" evidence="2"/>
<evidence type="ECO:0000313" key="7">
    <source>
        <dbReference type="Proteomes" id="UP000198951"/>
    </source>
</evidence>
<reference evidence="7" key="1">
    <citation type="submission" date="2016-10" db="EMBL/GenBank/DDBJ databases">
        <authorList>
            <person name="Varghese N."/>
            <person name="Submissions S."/>
        </authorList>
    </citation>
    <scope>NUCLEOTIDE SEQUENCE [LARGE SCALE GENOMIC DNA]</scope>
    <source>
        <strain evidence="7">DSM 22376</strain>
    </source>
</reference>
<dbReference type="CDD" id="cd06583">
    <property type="entry name" value="PGRP"/>
    <property type="match status" value="1"/>
</dbReference>
<evidence type="ECO:0000256" key="3">
    <source>
        <dbReference type="ARBA" id="ARBA00022801"/>
    </source>
</evidence>
<evidence type="ECO:0000256" key="1">
    <source>
        <dbReference type="ARBA" id="ARBA00001561"/>
    </source>
</evidence>
<dbReference type="PROSITE" id="PS51257">
    <property type="entry name" value="PROKAR_LIPOPROTEIN"/>
    <property type="match status" value="1"/>
</dbReference>
<dbReference type="STRING" id="150146.SAMN05443667_101741"/>
<dbReference type="Pfam" id="PF01510">
    <property type="entry name" value="Amidase_2"/>
    <property type="match status" value="1"/>
</dbReference>
<dbReference type="GO" id="GO:0009254">
    <property type="term" value="P:peptidoglycan turnover"/>
    <property type="evidence" value="ECO:0007669"/>
    <property type="project" value="TreeGrafter"/>
</dbReference>
<dbReference type="PANTHER" id="PTHR30417">
    <property type="entry name" value="N-ACETYLMURAMOYL-L-ALANINE AMIDASE AMID"/>
    <property type="match status" value="1"/>
</dbReference>
<comment type="catalytic activity">
    <reaction evidence="1">
        <text>Hydrolyzes the link between N-acetylmuramoyl residues and L-amino acid residues in certain cell-wall glycopeptides.</text>
        <dbReference type="EC" id="3.5.1.28"/>
    </reaction>
</comment>
<proteinExistence type="predicted"/>
<dbReference type="GO" id="GO:0019867">
    <property type="term" value="C:outer membrane"/>
    <property type="evidence" value="ECO:0007669"/>
    <property type="project" value="TreeGrafter"/>
</dbReference>
<dbReference type="GO" id="GO:0071555">
    <property type="term" value="P:cell wall organization"/>
    <property type="evidence" value="ECO:0007669"/>
    <property type="project" value="UniProtKB-KW"/>
</dbReference>
<gene>
    <name evidence="6" type="ORF">SAMN05443667_101741</name>
</gene>
<dbReference type="Gene3D" id="3.40.80.10">
    <property type="entry name" value="Peptidoglycan recognition protein-like"/>
    <property type="match status" value="1"/>
</dbReference>
<keyword evidence="4" id="KW-0961">Cell wall biogenesis/degradation</keyword>
<feature type="domain" description="N-acetylmuramoyl-L-alanine amidase" evidence="5">
    <location>
        <begin position="90"/>
        <end position="221"/>
    </location>
</feature>
<dbReference type="SUPFAM" id="SSF55846">
    <property type="entry name" value="N-acetylmuramoyl-L-alanine amidase-like"/>
    <property type="match status" value="1"/>
</dbReference>
<evidence type="ECO:0000313" key="6">
    <source>
        <dbReference type="EMBL" id="SEA04814.1"/>
    </source>
</evidence>
<dbReference type="GO" id="GO:0009253">
    <property type="term" value="P:peptidoglycan catabolic process"/>
    <property type="evidence" value="ECO:0007669"/>
    <property type="project" value="InterPro"/>
</dbReference>
<sequence length="300" mass="33787">MQKYFYSLIVVVALASCSTNPYKASEKEYDTKLKTFKETISNKEPEPLPVVSKTTISIDNVYTKQLYTFKDTISKMGSTALDNGIRTEWIGTVNFNLRKPNYIIIHHTAQDSIQQTIKTFTVTRTQVSAHYVIADDGSVVQMLNDYLRAWHAGRGSWGKDTDINSSSIGIELDNNGTEAFSEAQITTLMALLSKLKKEYNIPTQNIIGHSDIAPTRKNDPSALFPWNILAENGFGVWKNDILETAPLDFNPEQGLRIIGYDTKNLSAAIKAFKLHFIQTEVDSILNQNTINTIYSIYKKQ</sequence>
<dbReference type="OrthoDB" id="9794842at2"/>
<keyword evidence="3" id="KW-0378">Hydrolase</keyword>
<keyword evidence="7" id="KW-1185">Reference proteome</keyword>
<dbReference type="SMART" id="SM00644">
    <property type="entry name" value="Ami_2"/>
    <property type="match status" value="1"/>
</dbReference>
<dbReference type="EMBL" id="FNRD01000001">
    <property type="protein sequence ID" value="SEA04814.1"/>
    <property type="molecule type" value="Genomic_DNA"/>
</dbReference>
<dbReference type="GO" id="GO:0008745">
    <property type="term" value="F:N-acetylmuramoyl-L-alanine amidase activity"/>
    <property type="evidence" value="ECO:0007669"/>
    <property type="project" value="UniProtKB-EC"/>
</dbReference>
<organism evidence="6 7">
    <name type="scientific">Flavobacterium gillisiae</name>
    <dbReference type="NCBI Taxonomy" id="150146"/>
    <lineage>
        <taxon>Bacteria</taxon>
        <taxon>Pseudomonadati</taxon>
        <taxon>Bacteroidota</taxon>
        <taxon>Flavobacteriia</taxon>
        <taxon>Flavobacteriales</taxon>
        <taxon>Flavobacteriaceae</taxon>
        <taxon>Flavobacterium</taxon>
    </lineage>
</organism>
<dbReference type="AlphaFoldDB" id="A0A1H3Y1T4"/>
<dbReference type="PANTHER" id="PTHR30417:SF1">
    <property type="entry name" value="N-ACETYLMURAMOYL-L-ALANINE AMIDASE AMID"/>
    <property type="match status" value="1"/>
</dbReference>
<dbReference type="InterPro" id="IPR002502">
    <property type="entry name" value="Amidase_domain"/>
</dbReference>
<accession>A0A1H3Y1T4</accession>